<evidence type="ECO:0000313" key="1">
    <source>
        <dbReference type="EMBL" id="KAJ2994101.1"/>
    </source>
</evidence>
<dbReference type="EMBL" id="JAPDGR010000186">
    <property type="protein sequence ID" value="KAJ2994101.1"/>
    <property type="molecule type" value="Genomic_DNA"/>
</dbReference>
<name>A0ACC1PKM6_9PEZI</name>
<reference evidence="1" key="1">
    <citation type="submission" date="2022-10" db="EMBL/GenBank/DDBJ databases">
        <title>Genome Sequence of Xylaria curta.</title>
        <authorList>
            <person name="Buettner E."/>
        </authorList>
    </citation>
    <scope>NUCLEOTIDE SEQUENCE</scope>
    <source>
        <strain evidence="1">Babe10</strain>
    </source>
</reference>
<proteinExistence type="predicted"/>
<organism evidence="1 2">
    <name type="scientific">Xylaria curta</name>
    <dbReference type="NCBI Taxonomy" id="42375"/>
    <lineage>
        <taxon>Eukaryota</taxon>
        <taxon>Fungi</taxon>
        <taxon>Dikarya</taxon>
        <taxon>Ascomycota</taxon>
        <taxon>Pezizomycotina</taxon>
        <taxon>Sordariomycetes</taxon>
        <taxon>Xylariomycetidae</taxon>
        <taxon>Xylariales</taxon>
        <taxon>Xylariaceae</taxon>
        <taxon>Xylaria</taxon>
    </lineage>
</organism>
<accession>A0ACC1PKM6</accession>
<protein>
    <submittedName>
        <fullName evidence="1">Uncharacterized protein</fullName>
    </submittedName>
</protein>
<dbReference type="Proteomes" id="UP001143856">
    <property type="component" value="Unassembled WGS sequence"/>
</dbReference>
<keyword evidence="2" id="KW-1185">Reference proteome</keyword>
<comment type="caution">
    <text evidence="1">The sequence shown here is derived from an EMBL/GenBank/DDBJ whole genome shotgun (WGS) entry which is preliminary data.</text>
</comment>
<gene>
    <name evidence="1" type="ORF">NUW58_g1644</name>
</gene>
<evidence type="ECO:0000313" key="2">
    <source>
        <dbReference type="Proteomes" id="UP001143856"/>
    </source>
</evidence>
<sequence>MAFSWKEKGDFPRVPPSLNHNAQDAFEMSSIKQSAADNIASARSLSSKTITPYLGLRSRLSQVWFNKWTILILLVLVHFLLTIGSLNNNLDEAKGKALSACTKVEDVGSAFASMPHYLSVGVNQLTASGITNAVQALISVLEMILTGIEQLILFVIGMMTDTYVCLTAMVVHGGLNASAIAVEKTTDAINKAIDGVADTIAGSADDIQKIIDKVYDVADTVGGIFGRDEDVAKNGFLLDMPALEKARSEIFARHAELAERAVLPEKPNLEKAIVEKMNDLKNVNVDSSGFVQGLNDLNQKIPTFDEIKDLTKKAVSIPFDLIRKEINESYGDWKFDDKVFPVAQKEALSFCSDNDGLTKFFETLYKIAYNAKIAAIVILALLAIAVCIPMYILEKRRWRRQHELANHAVDLLDYGYMYSSPLAARTGQSGPCLATGEMVARLAESEHVIASCLLFHPSHLLLCLQESGSSASEALQFLFLAR</sequence>